<dbReference type="WBParaSite" id="NBR_0001460901-mRNA-1">
    <property type="protein sequence ID" value="NBR_0001460901-mRNA-1"/>
    <property type="gene ID" value="NBR_0001460901"/>
</dbReference>
<protein>
    <submittedName>
        <fullName evidence="1">Ovule protein</fullName>
    </submittedName>
</protein>
<evidence type="ECO:0000313" key="1">
    <source>
        <dbReference type="WBParaSite" id="NBR_0001460901-mRNA-1"/>
    </source>
</evidence>
<accession>A0A0N4YDC3</accession>
<organism evidence="1">
    <name type="scientific">Nippostrongylus brasiliensis</name>
    <name type="common">Rat hookworm</name>
    <dbReference type="NCBI Taxonomy" id="27835"/>
    <lineage>
        <taxon>Eukaryota</taxon>
        <taxon>Metazoa</taxon>
        <taxon>Ecdysozoa</taxon>
        <taxon>Nematoda</taxon>
        <taxon>Chromadorea</taxon>
        <taxon>Rhabditida</taxon>
        <taxon>Rhabditina</taxon>
        <taxon>Rhabditomorpha</taxon>
        <taxon>Strongyloidea</taxon>
        <taxon>Heligmosomidae</taxon>
        <taxon>Nippostrongylus</taxon>
    </lineage>
</organism>
<sequence length="114" mass="12860">MSHPPSDVVKKQLNLYQCETSLLWKSKGGIDNANLPLATIQPTYIFRETAVSPYSIFSMFIKSAGTNTFPTSYESLDPERTTNGEKGDTQRVLHVQKNLDHTHYLTSPFIHMKG</sequence>
<proteinExistence type="predicted"/>
<dbReference type="AlphaFoldDB" id="A0A0N4YDC3"/>
<reference evidence="1" key="1">
    <citation type="submission" date="2017-02" db="UniProtKB">
        <authorList>
            <consortium name="WormBaseParasite"/>
        </authorList>
    </citation>
    <scope>IDENTIFICATION</scope>
</reference>
<name>A0A0N4YDC3_NIPBR</name>